<proteinExistence type="predicted"/>
<comment type="caution">
    <text evidence="2">The sequence shown here is derived from an EMBL/GenBank/DDBJ whole genome shotgun (WGS) entry which is preliminary data.</text>
</comment>
<evidence type="ECO:0000313" key="3">
    <source>
        <dbReference type="Proteomes" id="UP001597480"/>
    </source>
</evidence>
<evidence type="ECO:0000256" key="1">
    <source>
        <dbReference type="SAM" id="SignalP"/>
    </source>
</evidence>
<sequence>MKHIYLLLLCLFCLSMKGQIAKLNEFSKGNFYSSDVIRDEKNNIKGYFLLYKTDKVANQTFGIEYVVLDENFTRVTNGYITEMKYESWILDSERINVNVVGVYNNKLLIELSDEIEGIDFYTRYRVLDLKSYEISKPFVYKKNKMDMDPVFKRSRMSLAYERESERIGVFDGIGLVVDNHYEVSKNSPKRYLAHYDDNFKEVWRYEYSDKNNREKTKNISYLASDEDVLVLFNQYSKYDKATNQLSLLFIDAKKGKLKVETGFPEREEFSYRIVDCYIKGGKVYVLGKYGDGNKIGLLRDEDNFGLYELVFDKASGKLLESNYFKWESLMGKLDIKKNGYVKKEGLLYTHRMLLKEDGGIIAVAEAFTDGITTNDLFFFEFDSKLGLKDMLEVSKFKNSFSGASITAETIRARGYFDFMDCQDLGDDEYLFFFNDNEKNVKNRKSATLYGVVSYSGGKFKKQTINLKTDKSAIRAYSAKKGYLLLIENFDGNKSSEFRLEKINY</sequence>
<dbReference type="InterPro" id="IPR046661">
    <property type="entry name" value="DUF6770"/>
</dbReference>
<evidence type="ECO:0000313" key="2">
    <source>
        <dbReference type="EMBL" id="MFD2601963.1"/>
    </source>
</evidence>
<reference evidence="3" key="1">
    <citation type="journal article" date="2019" name="Int. J. Syst. Evol. Microbiol.">
        <title>The Global Catalogue of Microorganisms (GCM) 10K type strain sequencing project: providing services to taxonomists for standard genome sequencing and annotation.</title>
        <authorList>
            <consortium name="The Broad Institute Genomics Platform"/>
            <consortium name="The Broad Institute Genome Sequencing Center for Infectious Disease"/>
            <person name="Wu L."/>
            <person name="Ma J."/>
        </authorList>
    </citation>
    <scope>NUCLEOTIDE SEQUENCE [LARGE SCALE GENOMIC DNA]</scope>
    <source>
        <strain evidence="3">KCTC 42107</strain>
    </source>
</reference>
<feature type="chain" id="PRO_5047070100" evidence="1">
    <location>
        <begin position="22"/>
        <end position="504"/>
    </location>
</feature>
<accession>A0ABW5NTN8</accession>
<organism evidence="2 3">
    <name type="scientific">Flavobacterium suzhouense</name>
    <dbReference type="NCBI Taxonomy" id="1529638"/>
    <lineage>
        <taxon>Bacteria</taxon>
        <taxon>Pseudomonadati</taxon>
        <taxon>Bacteroidota</taxon>
        <taxon>Flavobacteriia</taxon>
        <taxon>Flavobacteriales</taxon>
        <taxon>Flavobacteriaceae</taxon>
        <taxon>Flavobacterium</taxon>
    </lineage>
</organism>
<keyword evidence="1" id="KW-0732">Signal</keyword>
<dbReference type="Proteomes" id="UP001597480">
    <property type="component" value="Unassembled WGS sequence"/>
</dbReference>
<dbReference type="Pfam" id="PF20559">
    <property type="entry name" value="DUF6770"/>
    <property type="match status" value="2"/>
</dbReference>
<name>A0ABW5NTN8_9FLAO</name>
<dbReference type="RefSeq" id="WP_379820466.1">
    <property type="nucleotide sequence ID" value="NZ_JBHUMD010000007.1"/>
</dbReference>
<gene>
    <name evidence="2" type="ORF">ACFSR3_07840</name>
</gene>
<keyword evidence="3" id="KW-1185">Reference proteome</keyword>
<protein>
    <submittedName>
        <fullName evidence="2">DUF6770 family protein</fullName>
    </submittedName>
</protein>
<feature type="signal peptide" evidence="1">
    <location>
        <begin position="1"/>
        <end position="21"/>
    </location>
</feature>
<dbReference type="EMBL" id="JBHUMD010000007">
    <property type="protein sequence ID" value="MFD2601963.1"/>
    <property type="molecule type" value="Genomic_DNA"/>
</dbReference>